<reference evidence="2" key="1">
    <citation type="submission" date="2014-11" db="EMBL/GenBank/DDBJ databases">
        <authorList>
            <person name="Amaro Gonzalez C."/>
        </authorList>
    </citation>
    <scope>NUCLEOTIDE SEQUENCE</scope>
</reference>
<proteinExistence type="predicted"/>
<keyword evidence="1" id="KW-0812">Transmembrane</keyword>
<dbReference type="EMBL" id="GBXM01001292">
    <property type="protein sequence ID" value="JAI07286.1"/>
    <property type="molecule type" value="Transcribed_RNA"/>
</dbReference>
<feature type="transmembrane region" description="Helical" evidence="1">
    <location>
        <begin position="63"/>
        <end position="87"/>
    </location>
</feature>
<protein>
    <submittedName>
        <fullName evidence="2">Uncharacterized protein</fullName>
    </submittedName>
</protein>
<evidence type="ECO:0000313" key="2">
    <source>
        <dbReference type="EMBL" id="JAI07286.1"/>
    </source>
</evidence>
<reference evidence="2" key="2">
    <citation type="journal article" date="2015" name="Fish Shellfish Immunol.">
        <title>Early steps in the European eel (Anguilla anguilla)-Vibrio vulnificus interaction in the gills: Role of the RtxA13 toxin.</title>
        <authorList>
            <person name="Callol A."/>
            <person name="Pajuelo D."/>
            <person name="Ebbesson L."/>
            <person name="Teles M."/>
            <person name="MacKenzie S."/>
            <person name="Amaro C."/>
        </authorList>
    </citation>
    <scope>NUCLEOTIDE SEQUENCE</scope>
</reference>
<keyword evidence="1" id="KW-0472">Membrane</keyword>
<accession>A0A0E9XZM9</accession>
<sequence length="93" mass="10717">MAHNWVHLPEKGSFYKATIVCSLLVNLTPEVCHPGSYDVQPYNTMKCTAKLCYRQEISIIWQIMLWISCILVCSLEIVVVMGLAYTFEWAFIL</sequence>
<dbReference type="AlphaFoldDB" id="A0A0E9XZM9"/>
<evidence type="ECO:0000256" key="1">
    <source>
        <dbReference type="SAM" id="Phobius"/>
    </source>
</evidence>
<organism evidence="2">
    <name type="scientific">Anguilla anguilla</name>
    <name type="common">European freshwater eel</name>
    <name type="synonym">Muraena anguilla</name>
    <dbReference type="NCBI Taxonomy" id="7936"/>
    <lineage>
        <taxon>Eukaryota</taxon>
        <taxon>Metazoa</taxon>
        <taxon>Chordata</taxon>
        <taxon>Craniata</taxon>
        <taxon>Vertebrata</taxon>
        <taxon>Euteleostomi</taxon>
        <taxon>Actinopterygii</taxon>
        <taxon>Neopterygii</taxon>
        <taxon>Teleostei</taxon>
        <taxon>Anguilliformes</taxon>
        <taxon>Anguillidae</taxon>
        <taxon>Anguilla</taxon>
    </lineage>
</organism>
<keyword evidence="1" id="KW-1133">Transmembrane helix</keyword>
<name>A0A0E9XZM9_ANGAN</name>